<protein>
    <submittedName>
        <fullName evidence="1">Uncharacterized protein</fullName>
    </submittedName>
</protein>
<dbReference type="EMBL" id="CABFJX010000422">
    <property type="protein sequence ID" value="VTT83936.1"/>
    <property type="molecule type" value="Genomic_DNA"/>
</dbReference>
<accession>A0A5Q3D020</accession>
<proteinExistence type="predicted"/>
<comment type="caution">
    <text evidence="1">The sequence shown here is derived from an EMBL/GenBank/DDBJ whole genome shotgun (WGS) entry which is preliminary data.</text>
</comment>
<reference evidence="1" key="1">
    <citation type="submission" date="2019-05" db="EMBL/GenBank/DDBJ databases">
        <authorList>
            <person name="Piombo E."/>
        </authorList>
    </citation>
    <scope>NUCLEOTIDE SEQUENCE</scope>
    <source>
        <strain evidence="1">C2S</strain>
    </source>
</reference>
<organism evidence="1 2">
    <name type="scientific">Fusarium fujikuroi</name>
    <name type="common">Bakanae and foot rot disease fungus</name>
    <name type="synonym">Gibberella fujikuroi</name>
    <dbReference type="NCBI Taxonomy" id="5127"/>
    <lineage>
        <taxon>Eukaryota</taxon>
        <taxon>Fungi</taxon>
        <taxon>Dikarya</taxon>
        <taxon>Ascomycota</taxon>
        <taxon>Pezizomycotina</taxon>
        <taxon>Sordariomycetes</taxon>
        <taxon>Hypocreomycetidae</taxon>
        <taxon>Hypocreales</taxon>
        <taxon>Nectriaceae</taxon>
        <taxon>Fusarium</taxon>
        <taxon>Fusarium fujikuroi species complex</taxon>
    </lineage>
</organism>
<evidence type="ECO:0000313" key="2">
    <source>
        <dbReference type="Proteomes" id="UP000760494"/>
    </source>
</evidence>
<dbReference type="Proteomes" id="UP000760494">
    <property type="component" value="Unassembled WGS sequence"/>
</dbReference>
<gene>
    <name evidence="1" type="ORF">C2S_12917</name>
</gene>
<evidence type="ECO:0000313" key="1">
    <source>
        <dbReference type="EMBL" id="VTT83936.1"/>
    </source>
</evidence>
<sequence length="266" mass="30096">MPLPRDLQGLNIVVLNSISEAWYNNSFYNLALGTETKRTPGSSCVVYTIPDPDRDGEQLACKELEFSQTRRGFLTPVAKAELELLDNIASWYIPIIRAAFYVGGVKSSPRQVVRHAALDIILESWVELSLEDLVEAMLSSEDGEEGDVVKAIAPWDPLGNPDIWPHFIRHCLGFLTTLWIVDPTNLESIKNMVVEEAFFRLPRVDVDKFQMSAPHDTTNEAVLFDSFSERMLRIMDNLVYKIFRLRESVEDVSARSTQFSRVALGT</sequence>
<name>A0A5Q3D020_FUSFU</name>
<dbReference type="AlphaFoldDB" id="A0A5Q3D020"/>